<accession>H3CD63</accession>
<dbReference type="InterPro" id="IPR029071">
    <property type="entry name" value="Ubiquitin-like_domsf"/>
</dbReference>
<proteinExistence type="predicted"/>
<dbReference type="Gene3D" id="3.10.20.90">
    <property type="entry name" value="Phosphatidylinositol 3-kinase Catalytic Subunit, Chain A, domain 1"/>
    <property type="match status" value="1"/>
</dbReference>
<protein>
    <submittedName>
        <fullName evidence="2">UBX domain protein 2A</fullName>
    </submittedName>
</protein>
<name>H3CD63_TETNG</name>
<keyword evidence="3" id="KW-1185">Reference proteome</keyword>
<dbReference type="FunCoup" id="H3CD63">
    <property type="interactions" value="752"/>
</dbReference>
<dbReference type="GO" id="GO:0007030">
    <property type="term" value="P:Golgi organization"/>
    <property type="evidence" value="ECO:0007669"/>
    <property type="project" value="TreeGrafter"/>
</dbReference>
<feature type="domain" description="UBX" evidence="1">
    <location>
        <begin position="97"/>
        <end position="172"/>
    </location>
</feature>
<dbReference type="PROSITE" id="PS50033">
    <property type="entry name" value="UBX"/>
    <property type="match status" value="1"/>
</dbReference>
<dbReference type="GO" id="GO:0043130">
    <property type="term" value="F:ubiquitin binding"/>
    <property type="evidence" value="ECO:0007669"/>
    <property type="project" value="TreeGrafter"/>
</dbReference>
<dbReference type="SUPFAM" id="SSF54236">
    <property type="entry name" value="Ubiquitin-like"/>
    <property type="match status" value="1"/>
</dbReference>
<dbReference type="SMART" id="SM00166">
    <property type="entry name" value="UBX"/>
    <property type="match status" value="1"/>
</dbReference>
<dbReference type="InParanoid" id="H3CD63"/>
<evidence type="ECO:0000313" key="2">
    <source>
        <dbReference type="Ensembl" id="ENSTNIP00000006186.1"/>
    </source>
</evidence>
<reference evidence="3" key="1">
    <citation type="journal article" date="2004" name="Nature">
        <title>Genome duplication in the teleost fish Tetraodon nigroviridis reveals the early vertebrate proto-karyotype.</title>
        <authorList>
            <person name="Jaillon O."/>
            <person name="Aury J.-M."/>
            <person name="Brunet F."/>
            <person name="Petit J.-L."/>
            <person name="Stange-Thomann N."/>
            <person name="Mauceli E."/>
            <person name="Bouneau L."/>
            <person name="Fischer C."/>
            <person name="Ozouf-Costaz C."/>
            <person name="Bernot A."/>
            <person name="Nicaud S."/>
            <person name="Jaffe D."/>
            <person name="Fisher S."/>
            <person name="Lutfalla G."/>
            <person name="Dossat C."/>
            <person name="Segurens B."/>
            <person name="Dasilva C."/>
            <person name="Salanoubat M."/>
            <person name="Levy M."/>
            <person name="Boudet N."/>
            <person name="Castellano S."/>
            <person name="Anthouard V."/>
            <person name="Jubin C."/>
            <person name="Castelli V."/>
            <person name="Katinka M."/>
            <person name="Vacherie B."/>
            <person name="Biemont C."/>
            <person name="Skalli Z."/>
            <person name="Cattolico L."/>
            <person name="Poulain J."/>
            <person name="De Berardinis V."/>
            <person name="Cruaud C."/>
            <person name="Duprat S."/>
            <person name="Brottier P."/>
            <person name="Coutanceau J.-P."/>
            <person name="Gouzy J."/>
            <person name="Parra G."/>
            <person name="Lardier G."/>
            <person name="Chapple C."/>
            <person name="McKernan K.J."/>
            <person name="McEwan P."/>
            <person name="Bosak S."/>
            <person name="Kellis M."/>
            <person name="Volff J.-N."/>
            <person name="Guigo R."/>
            <person name="Zody M.C."/>
            <person name="Mesirov J."/>
            <person name="Lindblad-Toh K."/>
            <person name="Birren B."/>
            <person name="Nusbaum C."/>
            <person name="Kahn D."/>
            <person name="Robinson-Rechavi M."/>
            <person name="Laudet V."/>
            <person name="Schachter V."/>
            <person name="Quetier F."/>
            <person name="Saurin W."/>
            <person name="Scarpelli C."/>
            <person name="Wincker P."/>
            <person name="Lander E.S."/>
            <person name="Weissenbach J."/>
            <person name="Roest Crollius H."/>
        </authorList>
    </citation>
    <scope>NUCLEOTIDE SEQUENCE [LARGE SCALE GENOMIC DNA]</scope>
</reference>
<reference evidence="2" key="2">
    <citation type="submission" date="2025-08" db="UniProtKB">
        <authorList>
            <consortium name="Ensembl"/>
        </authorList>
    </citation>
    <scope>IDENTIFICATION</scope>
</reference>
<dbReference type="STRING" id="99883.ENSTNIP00000006186"/>
<organism evidence="2 3">
    <name type="scientific">Tetraodon nigroviridis</name>
    <name type="common">Spotted green pufferfish</name>
    <name type="synonym">Chelonodon nigroviridis</name>
    <dbReference type="NCBI Taxonomy" id="99883"/>
    <lineage>
        <taxon>Eukaryota</taxon>
        <taxon>Metazoa</taxon>
        <taxon>Chordata</taxon>
        <taxon>Craniata</taxon>
        <taxon>Vertebrata</taxon>
        <taxon>Euteleostomi</taxon>
        <taxon>Actinopterygii</taxon>
        <taxon>Neopterygii</taxon>
        <taxon>Teleostei</taxon>
        <taxon>Neoteleostei</taxon>
        <taxon>Acanthomorphata</taxon>
        <taxon>Eupercaria</taxon>
        <taxon>Tetraodontiformes</taxon>
        <taxon>Tetradontoidea</taxon>
        <taxon>Tetraodontidae</taxon>
        <taxon>Tetraodon</taxon>
    </lineage>
</organism>
<dbReference type="PANTHER" id="PTHR23333">
    <property type="entry name" value="UBX DOMAIN CONTAINING PROTEIN"/>
    <property type="match status" value="1"/>
</dbReference>
<dbReference type="Proteomes" id="UP000007303">
    <property type="component" value="Unassembled WGS sequence"/>
</dbReference>
<evidence type="ECO:0000259" key="1">
    <source>
        <dbReference type="PROSITE" id="PS50033"/>
    </source>
</evidence>
<dbReference type="SUPFAM" id="SSF102848">
    <property type="entry name" value="NSFL1 (p97 ATPase) cofactor p47, SEP domain"/>
    <property type="match status" value="1"/>
</dbReference>
<sequence>MSRSFSVEDLLDEVEKICYDASGAKVEMVVRLWKDGFTVNDEEFLKIYRSRGGKRESWRSIGRGYRLGSVAPRVVARSPSVHEDGESPPIPMVTLDHALPVTSLQIWLADGRRLVQRFNLSHRIVDVQDFVARSQRSCPPFILTTSLPCRELSDKDLSLEEADLANAVIVQRPLNTEAPFGHS</sequence>
<dbReference type="Ensembl" id="ENSTNIT00000006334.1">
    <property type="protein sequence ID" value="ENSTNIP00000006186.1"/>
    <property type="gene ID" value="ENSTNIG00000003595.1"/>
</dbReference>
<reference evidence="2" key="3">
    <citation type="submission" date="2025-09" db="UniProtKB">
        <authorList>
            <consortium name="Ensembl"/>
        </authorList>
    </citation>
    <scope>IDENTIFICATION</scope>
</reference>
<dbReference type="GO" id="GO:0061025">
    <property type="term" value="P:membrane fusion"/>
    <property type="evidence" value="ECO:0007669"/>
    <property type="project" value="TreeGrafter"/>
</dbReference>
<dbReference type="Pfam" id="PF00789">
    <property type="entry name" value="UBX"/>
    <property type="match status" value="1"/>
</dbReference>
<dbReference type="PANTHER" id="PTHR23333:SF16">
    <property type="entry name" value="UBX DOMAIN-CONTAINING PROTEIN 2A"/>
    <property type="match status" value="1"/>
</dbReference>
<dbReference type="InterPro" id="IPR036241">
    <property type="entry name" value="NSFL1C_SEP_dom_sf"/>
</dbReference>
<dbReference type="GeneTree" id="ENSGT00520000055567"/>
<dbReference type="GO" id="GO:0000045">
    <property type="term" value="P:autophagosome assembly"/>
    <property type="evidence" value="ECO:0007669"/>
    <property type="project" value="TreeGrafter"/>
</dbReference>
<dbReference type="GO" id="GO:0005634">
    <property type="term" value="C:nucleus"/>
    <property type="evidence" value="ECO:0007669"/>
    <property type="project" value="TreeGrafter"/>
</dbReference>
<evidence type="ECO:0000313" key="3">
    <source>
        <dbReference type="Proteomes" id="UP000007303"/>
    </source>
</evidence>
<dbReference type="OMA" id="SIVTIWR"/>
<dbReference type="AlphaFoldDB" id="H3CD63"/>
<dbReference type="InterPro" id="IPR001012">
    <property type="entry name" value="UBX_dom"/>
</dbReference>
<dbReference type="GO" id="GO:0005829">
    <property type="term" value="C:cytosol"/>
    <property type="evidence" value="ECO:0007669"/>
    <property type="project" value="TreeGrafter"/>
</dbReference>
<dbReference type="HOGENOM" id="CLU_029402_3_1_1"/>
<dbReference type="GO" id="GO:0043161">
    <property type="term" value="P:proteasome-mediated ubiquitin-dependent protein catabolic process"/>
    <property type="evidence" value="ECO:0007669"/>
    <property type="project" value="TreeGrafter"/>
</dbReference>
<dbReference type="GO" id="GO:0031468">
    <property type="term" value="P:nuclear membrane reassembly"/>
    <property type="evidence" value="ECO:0007669"/>
    <property type="project" value="TreeGrafter"/>
</dbReference>